<dbReference type="Proteomes" id="UP000772186">
    <property type="component" value="Unassembled WGS sequence"/>
</dbReference>
<dbReference type="EMBL" id="JAIQBY010000002">
    <property type="protein sequence ID" value="MBZ4195187.1"/>
    <property type="molecule type" value="Genomic_DNA"/>
</dbReference>
<dbReference type="InterPro" id="IPR035931">
    <property type="entry name" value="YlxR-like_sf"/>
</dbReference>
<proteinExistence type="predicted"/>
<dbReference type="Gene3D" id="3.30.1230.10">
    <property type="entry name" value="YlxR-like"/>
    <property type="match status" value="1"/>
</dbReference>
<name>A0A953NDZ4_9MOLU</name>
<dbReference type="PANTHER" id="PTHR34215">
    <property type="entry name" value="BLL0784 PROTEIN"/>
    <property type="match status" value="1"/>
</dbReference>
<protein>
    <submittedName>
        <fullName evidence="2">DUF448 domain-containing protein</fullName>
    </submittedName>
</protein>
<organism evidence="2 3">
    <name type="scientific">Mycoplasma tauri</name>
    <dbReference type="NCBI Taxonomy" id="547987"/>
    <lineage>
        <taxon>Bacteria</taxon>
        <taxon>Bacillati</taxon>
        <taxon>Mycoplasmatota</taxon>
        <taxon>Mollicutes</taxon>
        <taxon>Mycoplasmataceae</taxon>
        <taxon>Mycoplasma</taxon>
    </lineage>
</organism>
<gene>
    <name evidence="2" type="ORF">LAD73_00390</name>
</gene>
<evidence type="ECO:0000313" key="3">
    <source>
        <dbReference type="Proteomes" id="UP000772186"/>
    </source>
</evidence>
<dbReference type="InterPro" id="IPR037465">
    <property type="entry name" value="YlxR"/>
</dbReference>
<dbReference type="AlphaFoldDB" id="A0A953NDZ4"/>
<dbReference type="SUPFAM" id="SSF64376">
    <property type="entry name" value="YlxR-like"/>
    <property type="match status" value="1"/>
</dbReference>
<dbReference type="PANTHER" id="PTHR34215:SF1">
    <property type="entry name" value="YLXR DOMAIN-CONTAINING PROTEIN"/>
    <property type="match status" value="1"/>
</dbReference>
<reference evidence="2 3" key="1">
    <citation type="submission" date="2021-09" db="EMBL/GenBank/DDBJ databases">
        <title>WGS of Mycoplasma sp. Zaradi2 strains.</title>
        <authorList>
            <person name="Spergser J."/>
        </authorList>
    </citation>
    <scope>NUCLEOTIDE SEQUENCE [LARGE SCALE GENOMIC DNA]</scope>
    <source>
        <strain evidence="2 3">1331</strain>
    </source>
</reference>
<dbReference type="Pfam" id="PF04296">
    <property type="entry name" value="YlxR"/>
    <property type="match status" value="1"/>
</dbReference>
<accession>A0A953NDZ4</accession>
<evidence type="ECO:0000259" key="1">
    <source>
        <dbReference type="Pfam" id="PF04296"/>
    </source>
</evidence>
<sequence>MTLMMKNDKIKDFNRKCIASGLIELQSKMLRFDYNKGEQIIQLDLSRKLKGRGAYFIPTEKNWEIIVKKKCLNKTFRTAVSKETYNNIEKILKEEKWLRKTE</sequence>
<feature type="domain" description="YlxR" evidence="1">
    <location>
        <begin position="15"/>
        <end position="90"/>
    </location>
</feature>
<evidence type="ECO:0000313" key="2">
    <source>
        <dbReference type="EMBL" id="MBZ4195187.1"/>
    </source>
</evidence>
<keyword evidence="3" id="KW-1185">Reference proteome</keyword>
<comment type="caution">
    <text evidence="2">The sequence shown here is derived from an EMBL/GenBank/DDBJ whole genome shotgun (WGS) entry which is preliminary data.</text>
</comment>
<dbReference type="InterPro" id="IPR007393">
    <property type="entry name" value="YlxR_dom"/>
</dbReference>